<gene>
    <name evidence="3" type="ORF">ACS04_18165</name>
</gene>
<feature type="binding site" evidence="1">
    <location>
        <position position="328"/>
    </location>
    <ligand>
        <name>Mg(2+)</name>
        <dbReference type="ChEBI" id="CHEBI:18420"/>
        <label>1</label>
    </ligand>
</feature>
<dbReference type="InterPro" id="IPR050792">
    <property type="entry name" value="ADP-ribosylglycohydrolase"/>
</dbReference>
<keyword evidence="4" id="KW-1185">Reference proteome</keyword>
<organism evidence="3 4">
    <name type="scientific">Streptomyces roseus</name>
    <dbReference type="NCBI Taxonomy" id="66430"/>
    <lineage>
        <taxon>Bacteria</taxon>
        <taxon>Bacillati</taxon>
        <taxon>Actinomycetota</taxon>
        <taxon>Actinomycetes</taxon>
        <taxon>Kitasatosporales</taxon>
        <taxon>Streptomycetaceae</taxon>
        <taxon>Streptomyces</taxon>
    </lineage>
</organism>
<dbReference type="Proteomes" id="UP000035932">
    <property type="component" value="Unassembled WGS sequence"/>
</dbReference>
<dbReference type="InterPro" id="IPR037523">
    <property type="entry name" value="VOC_core"/>
</dbReference>
<dbReference type="STRING" id="66430.ACS04_18165"/>
<evidence type="ECO:0000256" key="1">
    <source>
        <dbReference type="PIRSR" id="PIRSR605502-1"/>
    </source>
</evidence>
<dbReference type="Gene3D" id="1.10.4080.10">
    <property type="entry name" value="ADP-ribosylation/Crystallin J1"/>
    <property type="match status" value="1"/>
</dbReference>
<dbReference type="InterPro" id="IPR004360">
    <property type="entry name" value="Glyas_Fos-R_dOase_dom"/>
</dbReference>
<dbReference type="PANTHER" id="PTHR16222">
    <property type="entry name" value="ADP-RIBOSYLGLYCOHYDROLASE"/>
    <property type="match status" value="1"/>
</dbReference>
<dbReference type="Pfam" id="PF00903">
    <property type="entry name" value="Glyoxalase"/>
    <property type="match status" value="1"/>
</dbReference>
<reference evidence="3 4" key="1">
    <citation type="submission" date="2015-06" db="EMBL/GenBank/DDBJ databases">
        <title>Recapitulation of the evolution of biosynthetic gene clusters reveals hidden chemical diversity on bacterial genomes.</title>
        <authorList>
            <person name="Cruz-Morales P."/>
            <person name="Martinez-Guerrero C."/>
            <person name="Morales-Escalante M.A."/>
            <person name="Yanez-Guerra L.A."/>
            <person name="Kopp J.F."/>
            <person name="Feldmann J."/>
            <person name="Ramos-Aboites H.E."/>
            <person name="Barona-Gomez F."/>
        </authorList>
    </citation>
    <scope>NUCLEOTIDE SEQUENCE [LARGE SCALE GENOMIC DNA]</scope>
    <source>
        <strain evidence="3 4">ATCC 31245</strain>
    </source>
</reference>
<dbReference type="OrthoDB" id="9798107at2"/>
<evidence type="ECO:0000259" key="2">
    <source>
        <dbReference type="PROSITE" id="PS51819"/>
    </source>
</evidence>
<feature type="binding site" evidence="1">
    <location>
        <position position="76"/>
    </location>
    <ligand>
        <name>Mg(2+)</name>
        <dbReference type="ChEBI" id="CHEBI:18420"/>
        <label>1</label>
    </ligand>
</feature>
<protein>
    <recommendedName>
        <fullName evidence="2">VOC domain-containing protein</fullName>
    </recommendedName>
</protein>
<dbReference type="InterPro" id="IPR036705">
    <property type="entry name" value="Ribosyl_crysJ1_sf"/>
</dbReference>
<dbReference type="Gene3D" id="3.10.180.10">
    <property type="entry name" value="2,3-Dihydroxybiphenyl 1,2-Dioxygenase, domain 1"/>
    <property type="match status" value="1"/>
</dbReference>
<dbReference type="AlphaFoldDB" id="A0A0J6XPA1"/>
<keyword evidence="1" id="KW-0479">Metal-binding</keyword>
<feature type="binding site" evidence="1">
    <location>
        <position position="331"/>
    </location>
    <ligand>
        <name>Mg(2+)</name>
        <dbReference type="ChEBI" id="CHEBI:18420"/>
        <label>1</label>
    </ligand>
</feature>
<dbReference type="PATRIC" id="fig|66430.4.peg.6350"/>
<dbReference type="GO" id="GO:0046872">
    <property type="term" value="F:metal ion binding"/>
    <property type="evidence" value="ECO:0007669"/>
    <property type="project" value="UniProtKB-KW"/>
</dbReference>
<dbReference type="Pfam" id="PF03747">
    <property type="entry name" value="ADP_ribosyl_GH"/>
    <property type="match status" value="1"/>
</dbReference>
<feature type="binding site" evidence="1">
    <location>
        <position position="330"/>
    </location>
    <ligand>
        <name>Mg(2+)</name>
        <dbReference type="ChEBI" id="CHEBI:18420"/>
        <label>1</label>
    </ligand>
</feature>
<comment type="cofactor">
    <cofactor evidence="1">
        <name>Mg(2+)</name>
        <dbReference type="ChEBI" id="CHEBI:18420"/>
    </cofactor>
    <text evidence="1">Binds 2 magnesium ions per subunit.</text>
</comment>
<dbReference type="RefSeq" id="WP_048477672.1">
    <property type="nucleotide sequence ID" value="NZ_JBIRUD010000005.1"/>
</dbReference>
<dbReference type="SUPFAM" id="SSF54593">
    <property type="entry name" value="Glyoxalase/Bleomycin resistance protein/Dihydroxybiphenyl dioxygenase"/>
    <property type="match status" value="1"/>
</dbReference>
<dbReference type="EMBL" id="LFML01000068">
    <property type="protein sequence ID" value="KMO96548.1"/>
    <property type="molecule type" value="Genomic_DNA"/>
</dbReference>
<feature type="binding site" evidence="1">
    <location>
        <position position="77"/>
    </location>
    <ligand>
        <name>Mg(2+)</name>
        <dbReference type="ChEBI" id="CHEBI:18420"/>
        <label>1</label>
    </ligand>
</feature>
<keyword evidence="1" id="KW-0460">Magnesium</keyword>
<sequence length="576" mass="61778">MTGQKPADLLNRTRGLLFGAAIGDALGWPQEQRSGIVGGQASRTTAPALAFRPWLRWAGGQYSRYRDPVAAGEYSDDTQLLLATARACLHGDDWRSWLTEVELPAWPLYQRGGGRAVLSACRSWQAGARPWEGPRAQAGAYFNAGANGVAMRIAPHAVHTLTDSTPERLMSRVVADGVLTHGHPRALLGAAVYALAVRHTLRRQDAGEYGDLVLAVADMPQWRDPVLARETLPEGWSAAFTDATGGSFDAAWADTAREMDELLATARSSLERAALADDVQTLAALGCFDKQRNGAGTVSAAAACYLAARSSVRPAMGLLRAAFLDRADTDTLASMTAALLGALHGTDWIAPLMREVQDKACLSRTAAALIEPLPAADATEQESPEAHPAQWLNSLAEDGSTERFVDGRAVTQVRHYSLDSKSQDVTRFALTLADGQSLYVDRAVKRGGSPAPVRQEPPAPPAATVTRMAIHVRNLAETRKFYGEVLGLPVQDRGSVLYVTPWLALLEMSGPLDSPTAGPLQFTVQTSDPARITAMVEKYNVPVTPRGPRDIPGSLRVIDPDGHEVLVWPVDGRPVA</sequence>
<dbReference type="InterPro" id="IPR005502">
    <property type="entry name" value="Ribosyl_crysJ1"/>
</dbReference>
<evidence type="ECO:0000313" key="4">
    <source>
        <dbReference type="Proteomes" id="UP000035932"/>
    </source>
</evidence>
<dbReference type="PANTHER" id="PTHR16222:SF12">
    <property type="entry name" value="ADP-RIBOSYLGLYCOHYDROLASE-RELATED"/>
    <property type="match status" value="1"/>
</dbReference>
<comment type="caution">
    <text evidence="3">The sequence shown here is derived from an EMBL/GenBank/DDBJ whole genome shotgun (WGS) entry which is preliminary data.</text>
</comment>
<feature type="domain" description="VOC" evidence="2">
    <location>
        <begin position="464"/>
        <end position="570"/>
    </location>
</feature>
<feature type="binding site" evidence="1">
    <location>
        <position position="75"/>
    </location>
    <ligand>
        <name>Mg(2+)</name>
        <dbReference type="ChEBI" id="CHEBI:18420"/>
        <label>1</label>
    </ligand>
</feature>
<dbReference type="CDD" id="cd06587">
    <property type="entry name" value="VOC"/>
    <property type="match status" value="1"/>
</dbReference>
<evidence type="ECO:0000313" key="3">
    <source>
        <dbReference type="EMBL" id="KMO96548.1"/>
    </source>
</evidence>
<dbReference type="PROSITE" id="PS51819">
    <property type="entry name" value="VOC"/>
    <property type="match status" value="1"/>
</dbReference>
<dbReference type="InterPro" id="IPR029068">
    <property type="entry name" value="Glyas_Bleomycin-R_OHBP_Dase"/>
</dbReference>
<accession>A0A0J6XPA1</accession>
<proteinExistence type="predicted"/>
<name>A0A0J6XPA1_9ACTN</name>
<dbReference type="SUPFAM" id="SSF101478">
    <property type="entry name" value="ADP-ribosylglycohydrolase"/>
    <property type="match status" value="1"/>
</dbReference>